<feature type="signal peptide" evidence="1">
    <location>
        <begin position="1"/>
        <end position="16"/>
    </location>
</feature>
<evidence type="ECO:0000313" key="2">
    <source>
        <dbReference type="EMBL" id="CAG7896639.1"/>
    </source>
</evidence>
<dbReference type="EMBL" id="LS974624">
    <property type="protein sequence ID" value="CAG7896639.1"/>
    <property type="molecule type" value="Genomic_DNA"/>
</dbReference>
<name>A0A8D9HBF8_BRACM</name>
<organism evidence="2 3">
    <name type="scientific">Brassica campestris</name>
    <name type="common">Field mustard</name>
    <dbReference type="NCBI Taxonomy" id="3711"/>
    <lineage>
        <taxon>Eukaryota</taxon>
        <taxon>Viridiplantae</taxon>
        <taxon>Streptophyta</taxon>
        <taxon>Embryophyta</taxon>
        <taxon>Tracheophyta</taxon>
        <taxon>Spermatophyta</taxon>
        <taxon>Magnoliopsida</taxon>
        <taxon>eudicotyledons</taxon>
        <taxon>Gunneridae</taxon>
        <taxon>Pentapetalae</taxon>
        <taxon>rosids</taxon>
        <taxon>malvids</taxon>
        <taxon>Brassicales</taxon>
        <taxon>Brassicaceae</taxon>
        <taxon>Brassiceae</taxon>
        <taxon>Brassica</taxon>
    </lineage>
</organism>
<feature type="chain" id="PRO_5034006441" evidence="1">
    <location>
        <begin position="17"/>
        <end position="58"/>
    </location>
</feature>
<keyword evidence="1" id="KW-0732">Signal</keyword>
<dbReference type="AlphaFoldDB" id="A0A8D9HBF8"/>
<accession>A0A8D9HBF8</accession>
<reference evidence="2 3" key="1">
    <citation type="submission" date="2021-07" db="EMBL/GenBank/DDBJ databases">
        <authorList>
            <consortium name="Genoscope - CEA"/>
            <person name="William W."/>
        </authorList>
    </citation>
    <scope>NUCLEOTIDE SEQUENCE [LARGE SCALE GENOMIC DNA]</scope>
</reference>
<evidence type="ECO:0000313" key="3">
    <source>
        <dbReference type="Proteomes" id="UP000694005"/>
    </source>
</evidence>
<gene>
    <name evidence="2" type="ORF">BRAPAZ1V2_A08P03050.2</name>
</gene>
<dbReference type="Proteomes" id="UP000694005">
    <property type="component" value="Chromosome A08"/>
</dbReference>
<dbReference type="Gramene" id="A08p03050.2_BraZ1">
    <property type="protein sequence ID" value="A08p03050.2_BraZ1.CDS"/>
    <property type="gene ID" value="A08g03050.2_BraZ1"/>
</dbReference>
<proteinExistence type="predicted"/>
<sequence length="58" mass="6472">MLEIVVVAAGIVIASAADPRESLIGATMFKIDTENRCTNKDIYVYTNIEIYVYTTLTR</sequence>
<evidence type="ECO:0000256" key="1">
    <source>
        <dbReference type="SAM" id="SignalP"/>
    </source>
</evidence>
<protein>
    <submittedName>
        <fullName evidence="2">Uncharacterized protein</fullName>
    </submittedName>
</protein>